<evidence type="ECO:0000259" key="8">
    <source>
        <dbReference type="Pfam" id="PF01545"/>
    </source>
</evidence>
<evidence type="ECO:0000256" key="2">
    <source>
        <dbReference type="ARBA" id="ARBA00022692"/>
    </source>
</evidence>
<evidence type="ECO:0000256" key="5">
    <source>
        <dbReference type="ARBA" id="ARBA00023136"/>
    </source>
</evidence>
<feature type="transmembrane region" description="Helical" evidence="7">
    <location>
        <begin position="85"/>
        <end position="107"/>
    </location>
</feature>
<dbReference type="PANTHER" id="PTHR11562:SF17">
    <property type="entry name" value="RE54080P-RELATED"/>
    <property type="match status" value="1"/>
</dbReference>
<organism evidence="10">
    <name type="scientific">Perkinsus marinus (strain ATCC 50983 / TXsc)</name>
    <dbReference type="NCBI Taxonomy" id="423536"/>
    <lineage>
        <taxon>Eukaryota</taxon>
        <taxon>Sar</taxon>
        <taxon>Alveolata</taxon>
        <taxon>Perkinsozoa</taxon>
        <taxon>Perkinsea</taxon>
        <taxon>Perkinsida</taxon>
        <taxon>Perkinsidae</taxon>
        <taxon>Perkinsus</taxon>
    </lineage>
</organism>
<dbReference type="Pfam" id="PF01545">
    <property type="entry name" value="Cation_efflux"/>
    <property type="match status" value="1"/>
</dbReference>
<reference evidence="9 10" key="1">
    <citation type="submission" date="2008-07" db="EMBL/GenBank/DDBJ databases">
        <authorList>
            <person name="El-Sayed N."/>
            <person name="Caler E."/>
            <person name="Inman J."/>
            <person name="Amedeo P."/>
            <person name="Hass B."/>
            <person name="Wortman J."/>
        </authorList>
    </citation>
    <scope>NUCLEOTIDE SEQUENCE [LARGE SCALE GENOMIC DNA]</scope>
    <source>
        <strain evidence="10">ATCC 50983 / TXsc</strain>
    </source>
</reference>
<keyword evidence="2 7" id="KW-0812">Transmembrane</keyword>
<dbReference type="OMA" id="GHEKMLH"/>
<gene>
    <name evidence="9" type="ORF">Pmar_PMAR019527</name>
</gene>
<keyword evidence="3" id="KW-0406">Ion transport</keyword>
<feature type="transmembrane region" description="Helical" evidence="7">
    <location>
        <begin position="153"/>
        <end position="173"/>
    </location>
</feature>
<dbReference type="SUPFAM" id="SSF160240">
    <property type="entry name" value="Cation efflux protein cytoplasmic domain-like"/>
    <property type="match status" value="1"/>
</dbReference>
<dbReference type="InterPro" id="IPR027469">
    <property type="entry name" value="Cation_efflux_TMD_sf"/>
</dbReference>
<keyword evidence="10" id="KW-1185">Reference proteome</keyword>
<evidence type="ECO:0000313" key="10">
    <source>
        <dbReference type="Proteomes" id="UP000007800"/>
    </source>
</evidence>
<dbReference type="InterPro" id="IPR002524">
    <property type="entry name" value="Cation_efflux"/>
</dbReference>
<keyword evidence="3" id="KW-0862">Zinc</keyword>
<feature type="region of interest" description="Disordered" evidence="6">
    <location>
        <begin position="181"/>
        <end position="218"/>
    </location>
</feature>
<dbReference type="GO" id="GO:0005385">
    <property type="term" value="F:zinc ion transmembrane transporter activity"/>
    <property type="evidence" value="ECO:0007669"/>
    <property type="project" value="TreeGrafter"/>
</dbReference>
<feature type="transmembrane region" description="Helical" evidence="7">
    <location>
        <begin position="119"/>
        <end position="141"/>
    </location>
</feature>
<keyword evidence="3" id="KW-0813">Transport</keyword>
<feature type="compositionally biased region" description="Polar residues" evidence="6">
    <location>
        <begin position="201"/>
        <end position="211"/>
    </location>
</feature>
<dbReference type="SUPFAM" id="SSF161111">
    <property type="entry name" value="Cation efflux protein transmembrane domain-like"/>
    <property type="match status" value="1"/>
</dbReference>
<feature type="domain" description="Cation efflux protein transmembrane" evidence="8">
    <location>
        <begin position="55"/>
        <end position="310"/>
    </location>
</feature>
<dbReference type="GeneID" id="9056275"/>
<dbReference type="Gene3D" id="1.20.1510.10">
    <property type="entry name" value="Cation efflux protein transmembrane domain"/>
    <property type="match status" value="1"/>
</dbReference>
<dbReference type="RefSeq" id="XP_002781203.1">
    <property type="nucleotide sequence ID" value="XM_002781157.1"/>
</dbReference>
<dbReference type="InterPro" id="IPR058533">
    <property type="entry name" value="Cation_efflux_TM"/>
</dbReference>
<evidence type="ECO:0000256" key="4">
    <source>
        <dbReference type="ARBA" id="ARBA00022989"/>
    </source>
</evidence>
<dbReference type="EMBL" id="GG675767">
    <property type="protein sequence ID" value="EER12998.1"/>
    <property type="molecule type" value="Genomic_DNA"/>
</dbReference>
<feature type="compositionally biased region" description="Basic and acidic residues" evidence="6">
    <location>
        <begin position="184"/>
        <end position="193"/>
    </location>
</feature>
<dbReference type="InterPro" id="IPR036837">
    <property type="entry name" value="Cation_efflux_CTD_sf"/>
</dbReference>
<evidence type="ECO:0000256" key="3">
    <source>
        <dbReference type="ARBA" id="ARBA00022906"/>
    </source>
</evidence>
<name>C5KR97_PERM5</name>
<dbReference type="Proteomes" id="UP000007800">
    <property type="component" value="Unassembled WGS sequence"/>
</dbReference>
<evidence type="ECO:0000313" key="9">
    <source>
        <dbReference type="EMBL" id="EER12998.1"/>
    </source>
</evidence>
<dbReference type="InParanoid" id="C5KR97"/>
<accession>C5KR97</accession>
<dbReference type="InterPro" id="IPR050681">
    <property type="entry name" value="CDF/SLC30A"/>
</dbReference>
<dbReference type="GO" id="GO:0005886">
    <property type="term" value="C:plasma membrane"/>
    <property type="evidence" value="ECO:0007669"/>
    <property type="project" value="TreeGrafter"/>
</dbReference>
<evidence type="ECO:0000256" key="6">
    <source>
        <dbReference type="SAM" id="MobiDB-lite"/>
    </source>
</evidence>
<keyword evidence="5 7" id="KW-0472">Membrane</keyword>
<keyword evidence="4 7" id="KW-1133">Transmembrane helix</keyword>
<sequence>MPSSPGSRTVKDEGGDTKFTVVSMPKKRIVPTAPTEGGEGNEQPAKEVQRRLRKAICLSMFFMILEIVGGILAHSLAIITDAAHIVSDVSGFAVSLFAVVLAGKTPTSQYTYGYRQAEILGALFSVMIVWFMTGVLLWEALQRFINLEEVNGGLMSIMALIGLLVNFCLMVTLGHNHSHGGARVGHDHSHGNLEDVGDGANTHTHSHGSTDSGRRSDSNFRVCRHRNLPVSSHSNNLALNAAVVHVLGDIVQSLGVLLAAILIYWEPFEVGYINGISKWNYADPACTILFSGLVMFTTSKTVKQSVLILMLRVPDGIDVDLLQTKLRHVEHVQCVHDIHVWSVGSTGSICTAHIVVSGCSSCSRVLSEATKVANDMGISHTTFQLEVRAEDVDFNALQSSCCHNQACNKGDDTCGVASVAVSASVVIVSPEDASPLLQ</sequence>
<evidence type="ECO:0000256" key="1">
    <source>
        <dbReference type="ARBA" id="ARBA00004141"/>
    </source>
</evidence>
<proteinExistence type="predicted"/>
<dbReference type="NCBIfam" id="TIGR01297">
    <property type="entry name" value="CDF"/>
    <property type="match status" value="1"/>
</dbReference>
<dbReference type="FunCoup" id="C5KR97">
    <property type="interactions" value="1"/>
</dbReference>
<feature type="transmembrane region" description="Helical" evidence="7">
    <location>
        <begin position="55"/>
        <end position="79"/>
    </location>
</feature>
<keyword evidence="3" id="KW-0864">Zinc transport</keyword>
<feature type="transmembrane region" description="Helical" evidence="7">
    <location>
        <begin position="237"/>
        <end position="265"/>
    </location>
</feature>
<evidence type="ECO:0000256" key="7">
    <source>
        <dbReference type="SAM" id="Phobius"/>
    </source>
</evidence>
<protein>
    <recommendedName>
        <fullName evidence="8">Cation efflux protein transmembrane domain-containing protein</fullName>
    </recommendedName>
</protein>
<dbReference type="OrthoDB" id="9944568at2759"/>
<comment type="subcellular location">
    <subcellularLocation>
        <location evidence="1">Membrane</location>
        <topology evidence="1">Multi-pass membrane protein</topology>
    </subcellularLocation>
</comment>
<dbReference type="PANTHER" id="PTHR11562">
    <property type="entry name" value="CATION EFFLUX PROTEIN/ ZINC TRANSPORTER"/>
    <property type="match status" value="1"/>
</dbReference>
<dbReference type="AlphaFoldDB" id="C5KR97"/>